<dbReference type="CDD" id="cd02440">
    <property type="entry name" value="AdoMet_MTases"/>
    <property type="match status" value="1"/>
</dbReference>
<dbReference type="Gene3D" id="3.40.50.150">
    <property type="entry name" value="Vaccinia Virus protein VP39"/>
    <property type="match status" value="1"/>
</dbReference>
<dbReference type="GO" id="GO:0032259">
    <property type="term" value="P:methylation"/>
    <property type="evidence" value="ECO:0007669"/>
    <property type="project" value="UniProtKB-KW"/>
</dbReference>
<keyword evidence="3" id="KW-0949">S-adenosyl-L-methionine</keyword>
<evidence type="ECO:0000313" key="9">
    <source>
        <dbReference type="Proteomes" id="UP000077755"/>
    </source>
</evidence>
<evidence type="ECO:0000256" key="5">
    <source>
        <dbReference type="PIRSR" id="PIRSR005739-1"/>
    </source>
</evidence>
<comment type="similarity">
    <text evidence="4">Belongs to the class I-like SAM-binding methyltransferase superfamily. Cation-independent O-methyltransferase family. COMT subfamily.</text>
</comment>
<dbReference type="GO" id="GO:0008171">
    <property type="term" value="F:O-methyltransferase activity"/>
    <property type="evidence" value="ECO:0007669"/>
    <property type="project" value="InterPro"/>
</dbReference>
<dbReference type="PANTHER" id="PTHR11746">
    <property type="entry name" value="O-METHYLTRANSFERASE"/>
    <property type="match status" value="1"/>
</dbReference>
<dbReference type="InterPro" id="IPR001077">
    <property type="entry name" value="COMT_C"/>
</dbReference>
<evidence type="ECO:0008006" key="10">
    <source>
        <dbReference type="Google" id="ProtNLM"/>
    </source>
</evidence>
<dbReference type="FunFam" id="1.10.10.10:FF:000357">
    <property type="entry name" value="Caffeic acid 3-O-methyltransferase"/>
    <property type="match status" value="1"/>
</dbReference>
<dbReference type="InterPro" id="IPR029063">
    <property type="entry name" value="SAM-dependent_MTases_sf"/>
</dbReference>
<reference evidence="8" key="1">
    <citation type="journal article" date="2016" name="Nat. Genet.">
        <title>A high-quality carrot genome assembly provides new insights into carotenoid accumulation and asterid genome evolution.</title>
        <authorList>
            <person name="Iorizzo M."/>
            <person name="Ellison S."/>
            <person name="Senalik D."/>
            <person name="Zeng P."/>
            <person name="Satapoomin P."/>
            <person name="Huang J."/>
            <person name="Bowman M."/>
            <person name="Iovene M."/>
            <person name="Sanseverino W."/>
            <person name="Cavagnaro P."/>
            <person name="Yildiz M."/>
            <person name="Macko-Podgorni A."/>
            <person name="Moranska E."/>
            <person name="Grzebelus E."/>
            <person name="Grzebelus D."/>
            <person name="Ashrafi H."/>
            <person name="Zheng Z."/>
            <person name="Cheng S."/>
            <person name="Spooner D."/>
            <person name="Van Deynze A."/>
            <person name="Simon P."/>
        </authorList>
    </citation>
    <scope>NUCLEOTIDE SEQUENCE</scope>
    <source>
        <tissue evidence="8">Leaf</tissue>
    </source>
</reference>
<dbReference type="Proteomes" id="UP000077755">
    <property type="component" value="Chromosome 3"/>
</dbReference>
<proteinExistence type="inferred from homology"/>
<dbReference type="GO" id="GO:0046983">
    <property type="term" value="F:protein dimerization activity"/>
    <property type="evidence" value="ECO:0007669"/>
    <property type="project" value="InterPro"/>
</dbReference>
<dbReference type="Pfam" id="PF08100">
    <property type="entry name" value="Dimerisation"/>
    <property type="match status" value="1"/>
</dbReference>
<evidence type="ECO:0000256" key="4">
    <source>
        <dbReference type="ARBA" id="ARBA00034481"/>
    </source>
</evidence>
<reference evidence="8" key="2">
    <citation type="submission" date="2022-03" db="EMBL/GenBank/DDBJ databases">
        <title>Draft title - Genomic analysis of global carrot germplasm unveils the trajectory of domestication and the origin of high carotenoid orange carrot.</title>
        <authorList>
            <person name="Iorizzo M."/>
            <person name="Ellison S."/>
            <person name="Senalik D."/>
            <person name="Macko-Podgorni A."/>
            <person name="Grzebelus D."/>
            <person name="Bostan H."/>
            <person name="Rolling W."/>
            <person name="Curaba J."/>
            <person name="Simon P."/>
        </authorList>
    </citation>
    <scope>NUCLEOTIDE SEQUENCE</scope>
    <source>
        <tissue evidence="8">Leaf</tissue>
    </source>
</reference>
<feature type="active site" description="Proton acceptor" evidence="5">
    <location>
        <position position="265"/>
    </location>
</feature>
<feature type="domain" description="O-methyltransferase C-terminal" evidence="6">
    <location>
        <begin position="135"/>
        <end position="339"/>
    </location>
</feature>
<dbReference type="Pfam" id="PF00891">
    <property type="entry name" value="Methyltransf_2"/>
    <property type="match status" value="1"/>
</dbReference>
<dbReference type="Gene3D" id="1.10.10.10">
    <property type="entry name" value="Winged helix-like DNA-binding domain superfamily/Winged helix DNA-binding domain"/>
    <property type="match status" value="1"/>
</dbReference>
<protein>
    <recommendedName>
        <fullName evidence="10">Caffeic acid O-methyltransferase</fullName>
    </recommendedName>
</protein>
<dbReference type="InterPro" id="IPR016461">
    <property type="entry name" value="COMT-like"/>
</dbReference>
<dbReference type="InterPro" id="IPR036388">
    <property type="entry name" value="WH-like_DNA-bd_sf"/>
</dbReference>
<dbReference type="AlphaFoldDB" id="A0AAF1AQ07"/>
<dbReference type="EMBL" id="CP093345">
    <property type="protein sequence ID" value="WOG90928.1"/>
    <property type="molecule type" value="Genomic_DNA"/>
</dbReference>
<keyword evidence="2" id="KW-0808">Transferase</keyword>
<gene>
    <name evidence="8" type="ORF">DCAR_0310175</name>
</gene>
<accession>A0AAF1AQ07</accession>
<dbReference type="SUPFAM" id="SSF53335">
    <property type="entry name" value="S-adenosyl-L-methionine-dependent methyltransferases"/>
    <property type="match status" value="1"/>
</dbReference>
<dbReference type="InterPro" id="IPR012967">
    <property type="entry name" value="COMT_dimerisation"/>
</dbReference>
<keyword evidence="9" id="KW-1185">Reference proteome</keyword>
<evidence type="ECO:0000256" key="1">
    <source>
        <dbReference type="ARBA" id="ARBA00022603"/>
    </source>
</evidence>
<evidence type="ECO:0000313" key="8">
    <source>
        <dbReference type="EMBL" id="WOG90928.1"/>
    </source>
</evidence>
<evidence type="ECO:0000256" key="3">
    <source>
        <dbReference type="ARBA" id="ARBA00022691"/>
    </source>
</evidence>
<dbReference type="InterPro" id="IPR036390">
    <property type="entry name" value="WH_DNA-bd_sf"/>
</dbReference>
<dbReference type="PIRSF" id="PIRSF005739">
    <property type="entry name" value="O-mtase"/>
    <property type="match status" value="1"/>
</dbReference>
<sequence>MAQIKNTSSGDEEACMLAMQLATASILPMVLRAAIELDLLEIIATAGPGTYVTPNEIASMLPTSSQYAPVMLDRILRVLASYSVLKCKLNELANGQVERAYGLTKVAKFLTENADGVSMAPLALLNTDKIMMESWYYLKDAVLDDGGLPFSKAFGMNVYEYCGTDLRLNKIFNRAMKDHSAIVVKKILEKYNGFEGLGSLVDVGGGTGATINTIVSKYPTIKGINFDLPHVVEDAPSYTGVEHVRGDMFASVPKGDAIFLKWICHNWSDERCLKLLRNCHQAVAENGKIVIADSILPEYPENATKTAIHFDAIMLAYIPGGRERTEKEFEALAKSAGFKRFNKVCSALDIWIMELCKY</sequence>
<organism evidence="8 9">
    <name type="scientific">Daucus carota subsp. sativus</name>
    <name type="common">Carrot</name>
    <dbReference type="NCBI Taxonomy" id="79200"/>
    <lineage>
        <taxon>Eukaryota</taxon>
        <taxon>Viridiplantae</taxon>
        <taxon>Streptophyta</taxon>
        <taxon>Embryophyta</taxon>
        <taxon>Tracheophyta</taxon>
        <taxon>Spermatophyta</taxon>
        <taxon>Magnoliopsida</taxon>
        <taxon>eudicotyledons</taxon>
        <taxon>Gunneridae</taxon>
        <taxon>Pentapetalae</taxon>
        <taxon>asterids</taxon>
        <taxon>campanulids</taxon>
        <taxon>Apiales</taxon>
        <taxon>Apiaceae</taxon>
        <taxon>Apioideae</taxon>
        <taxon>Scandiceae</taxon>
        <taxon>Daucinae</taxon>
        <taxon>Daucus</taxon>
        <taxon>Daucus sect. Daucus</taxon>
    </lineage>
</organism>
<dbReference type="FunFam" id="3.40.50.150:FF:000061">
    <property type="entry name" value="Caffeic acid O-methyltransferase"/>
    <property type="match status" value="1"/>
</dbReference>
<feature type="domain" description="O-methyltransferase dimerisation" evidence="7">
    <location>
        <begin position="19"/>
        <end position="112"/>
    </location>
</feature>
<name>A0AAF1AQ07_DAUCS</name>
<dbReference type="GO" id="GO:0009805">
    <property type="term" value="P:coumarin biosynthetic process"/>
    <property type="evidence" value="ECO:0007669"/>
    <property type="project" value="UniProtKB-ARBA"/>
</dbReference>
<keyword evidence="1" id="KW-0489">Methyltransferase</keyword>
<evidence type="ECO:0000256" key="2">
    <source>
        <dbReference type="ARBA" id="ARBA00022679"/>
    </source>
</evidence>
<evidence type="ECO:0000259" key="6">
    <source>
        <dbReference type="Pfam" id="PF00891"/>
    </source>
</evidence>
<evidence type="ECO:0000259" key="7">
    <source>
        <dbReference type="Pfam" id="PF08100"/>
    </source>
</evidence>
<dbReference type="SUPFAM" id="SSF46785">
    <property type="entry name" value="Winged helix' DNA-binding domain"/>
    <property type="match status" value="1"/>
</dbReference>
<dbReference type="PROSITE" id="PS51683">
    <property type="entry name" value="SAM_OMT_II"/>
    <property type="match status" value="1"/>
</dbReference>
<dbReference type="GO" id="GO:0008757">
    <property type="term" value="F:S-adenosylmethionine-dependent methyltransferase activity"/>
    <property type="evidence" value="ECO:0007669"/>
    <property type="project" value="UniProtKB-ARBA"/>
</dbReference>